<dbReference type="InterPro" id="IPR035441">
    <property type="entry name" value="TFIIS/LEDGF_dom_sf"/>
</dbReference>
<protein>
    <recommendedName>
        <fullName evidence="5">TFIIS N-terminal domain-containing protein</fullName>
    </recommendedName>
</protein>
<dbReference type="PROSITE" id="PS51319">
    <property type="entry name" value="TFIIS_N"/>
    <property type="match status" value="1"/>
</dbReference>
<dbReference type="PANTHER" id="PTHR31995:SF8">
    <property type="entry name" value="TRANSCRIPTION FACTOR IIS FAMILY PROTEIN"/>
    <property type="match status" value="1"/>
</dbReference>
<dbReference type="SMART" id="SM00509">
    <property type="entry name" value="TFS2N"/>
    <property type="match status" value="4"/>
</dbReference>
<gene>
    <name evidence="6" type="primary">A05p014840.1_BraROA</name>
    <name evidence="6" type="ORF">IGI04_018378</name>
</gene>
<dbReference type="InterPro" id="IPR008579">
    <property type="entry name" value="UGlyAH_Cupin_dom"/>
</dbReference>
<dbReference type="CDD" id="cd02227">
    <property type="entry name" value="cupin_TM1112-like"/>
    <property type="match status" value="1"/>
</dbReference>
<dbReference type="Proteomes" id="UP000823674">
    <property type="component" value="Chromosome A05"/>
</dbReference>
<evidence type="ECO:0000256" key="2">
    <source>
        <dbReference type="ARBA" id="ARBA00023242"/>
    </source>
</evidence>
<dbReference type="SUPFAM" id="SSF47676">
    <property type="entry name" value="Conserved domain common to transcription factors TFIIS, elongin A, CRSP70"/>
    <property type="match status" value="1"/>
</dbReference>
<evidence type="ECO:0000256" key="3">
    <source>
        <dbReference type="PROSITE-ProRule" id="PRU00649"/>
    </source>
</evidence>
<keyword evidence="7" id="KW-1185">Reference proteome</keyword>
<keyword evidence="2 3" id="KW-0539">Nucleus</keyword>
<dbReference type="InterPro" id="IPR003617">
    <property type="entry name" value="TFIIS/CRSP70_N_sub"/>
</dbReference>
<dbReference type="SUPFAM" id="SSF51182">
    <property type="entry name" value="RmlC-like cupins"/>
    <property type="match status" value="1"/>
</dbReference>
<evidence type="ECO:0000313" key="6">
    <source>
        <dbReference type="EMBL" id="KAG5396564.1"/>
    </source>
</evidence>
<sequence>MKDLIAAALKSTYDTRSPGGVERCIDLLIRLKSMSLSVKDILYFSKSIFKLETLRRHRNPRIREVSHSLLTSLLKTLYSQGSDKSAGLNAVSLKRKEAKTGSLTNKRAKTNLLVSDQKQDHKTLAREPVVRRTETKKTDACMSVTTKPVTTTALPQQSRRDIKDGKVTTKTLIPPPRRVAACKSVPAKASRNPKTEEMVELFEAAKKAADVANAKGILSGKADALRCVEAISLLMKMNVTPKPNEPRRMIERLERLAKHKDRTICSAATALLQLWRQRIREEERKESSAIKNPRRVQRTCGQGFTRESTKAMKLIQTRCHKIRLKEGAMTSLMMATPFAGSHTHCKKTNNLSLQRAFKVTCMQTPLEELYNVKVERKVSQRRLDELGVSRWSVWKTGKCKLPWDWQVDQLVYVEEGEVRVVPEGSERFMQFLAGDLVRYPKWLEADLFFNAPYRERYCFKAYANDQTLTEASYLTRNIDGIERCVDVLNRLKSASLSVNDIQRFSKSILRLETLRTHKSPKISEVSQSLFDSWLSTLYGQGRRNQSLEPKKKTETLLAKPEPDIKEYKDGSSSKVTTKTLLPPPRRAAACKNPNSGGETEEMVELFEPAKKAADVANAKGILSGKADALRCVEAISLLVKMNVTPKPNEPRRMIERLQVLTKHKDRAICNAASALLQIWRQRTREQERKAASTIDMILQKPRGVQQIRGQGFTREPTKTRKLVT</sequence>
<dbReference type="InterPro" id="IPR011051">
    <property type="entry name" value="RmlC_Cupin_sf"/>
</dbReference>
<dbReference type="PANTHER" id="PTHR31995">
    <property type="entry name" value="TRANSCRIPTION FACTOR IIS FAMILY PROTEIN-RELATED"/>
    <property type="match status" value="1"/>
</dbReference>
<feature type="region of interest" description="Disordered" evidence="4">
    <location>
        <begin position="705"/>
        <end position="724"/>
    </location>
</feature>
<organism evidence="6 7">
    <name type="scientific">Brassica rapa subsp. trilocularis</name>
    <dbReference type="NCBI Taxonomy" id="1813537"/>
    <lineage>
        <taxon>Eukaryota</taxon>
        <taxon>Viridiplantae</taxon>
        <taxon>Streptophyta</taxon>
        <taxon>Embryophyta</taxon>
        <taxon>Tracheophyta</taxon>
        <taxon>Spermatophyta</taxon>
        <taxon>Magnoliopsida</taxon>
        <taxon>eudicotyledons</taxon>
        <taxon>Gunneridae</taxon>
        <taxon>Pentapetalae</taxon>
        <taxon>rosids</taxon>
        <taxon>malvids</taxon>
        <taxon>Brassicales</taxon>
        <taxon>Brassicaceae</taxon>
        <taxon>Brassiceae</taxon>
        <taxon>Brassica</taxon>
    </lineage>
</organism>
<name>A0ABQ7MCT1_BRACM</name>
<evidence type="ECO:0000259" key="5">
    <source>
        <dbReference type="PROSITE" id="PS51319"/>
    </source>
</evidence>
<dbReference type="InterPro" id="IPR014710">
    <property type="entry name" value="RmlC-like_jellyroll"/>
</dbReference>
<comment type="subcellular location">
    <subcellularLocation>
        <location evidence="1 3">Nucleus</location>
    </subcellularLocation>
</comment>
<proteinExistence type="predicted"/>
<accession>A0ABQ7MCT1</accession>
<dbReference type="EMBL" id="JADBGQ010000005">
    <property type="protein sequence ID" value="KAG5396564.1"/>
    <property type="molecule type" value="Genomic_DNA"/>
</dbReference>
<dbReference type="CDD" id="cd00183">
    <property type="entry name" value="TFIIS_I"/>
    <property type="match status" value="1"/>
</dbReference>
<dbReference type="InterPro" id="IPR017923">
    <property type="entry name" value="TFIIS_N"/>
</dbReference>
<evidence type="ECO:0000256" key="4">
    <source>
        <dbReference type="SAM" id="MobiDB-lite"/>
    </source>
</evidence>
<dbReference type="Pfam" id="PF05899">
    <property type="entry name" value="Cupin_3"/>
    <property type="match status" value="1"/>
</dbReference>
<dbReference type="Gene3D" id="2.60.120.10">
    <property type="entry name" value="Jelly Rolls"/>
    <property type="match status" value="1"/>
</dbReference>
<feature type="domain" description="TFIIS N-terminal" evidence="5">
    <location>
        <begin position="203"/>
        <end position="282"/>
    </location>
</feature>
<evidence type="ECO:0000256" key="1">
    <source>
        <dbReference type="ARBA" id="ARBA00004123"/>
    </source>
</evidence>
<evidence type="ECO:0000313" key="7">
    <source>
        <dbReference type="Proteomes" id="UP000823674"/>
    </source>
</evidence>
<comment type="caution">
    <text evidence="6">The sequence shown here is derived from an EMBL/GenBank/DDBJ whole genome shotgun (WGS) entry which is preliminary data.</text>
</comment>
<reference evidence="6 7" key="1">
    <citation type="submission" date="2021-03" db="EMBL/GenBank/DDBJ databases">
        <authorList>
            <person name="King G.J."/>
            <person name="Bancroft I."/>
            <person name="Baten A."/>
            <person name="Bloomfield J."/>
            <person name="Borpatragohain P."/>
            <person name="He Z."/>
            <person name="Irish N."/>
            <person name="Irwin J."/>
            <person name="Liu K."/>
            <person name="Mauleon R.P."/>
            <person name="Moore J."/>
            <person name="Morris R."/>
            <person name="Ostergaard L."/>
            <person name="Wang B."/>
            <person name="Wells R."/>
        </authorList>
    </citation>
    <scope>NUCLEOTIDE SEQUENCE [LARGE SCALE GENOMIC DNA]</scope>
    <source>
        <strain evidence="6">R-o-18</strain>
        <tissue evidence="6">Leaf</tissue>
    </source>
</reference>